<accession>A0A1F5SXE6</accession>
<proteinExistence type="predicted"/>
<dbReference type="Proteomes" id="UP000176915">
    <property type="component" value="Unassembled WGS sequence"/>
</dbReference>
<comment type="caution">
    <text evidence="1">The sequence shown here is derived from an EMBL/GenBank/DDBJ whole genome shotgun (WGS) entry which is preliminary data.</text>
</comment>
<dbReference type="AlphaFoldDB" id="A0A1F5SXE6"/>
<dbReference type="EMBL" id="MFFY01000019">
    <property type="protein sequence ID" value="OGF31309.1"/>
    <property type="molecule type" value="Genomic_DNA"/>
</dbReference>
<evidence type="ECO:0000313" key="2">
    <source>
        <dbReference type="Proteomes" id="UP000176915"/>
    </source>
</evidence>
<organism evidence="1 2">
    <name type="scientific">Candidatus Falkowbacteria bacterium RIFCSPLOWO2_12_FULL_45_13</name>
    <dbReference type="NCBI Taxonomy" id="1797991"/>
    <lineage>
        <taxon>Bacteria</taxon>
        <taxon>Candidatus Falkowiibacteriota</taxon>
    </lineage>
</organism>
<sequence>MSAKLDRRDIGFVYDEIGGMTILFGGRFLGVADGTEMSIERFKALMADRSRAKGRLCFSGYKPGKRYVD</sequence>
<reference evidence="1 2" key="1">
    <citation type="journal article" date="2016" name="Nat. Commun.">
        <title>Thousands of microbial genomes shed light on interconnected biogeochemical processes in an aquifer system.</title>
        <authorList>
            <person name="Anantharaman K."/>
            <person name="Brown C.T."/>
            <person name="Hug L.A."/>
            <person name="Sharon I."/>
            <person name="Castelle C.J."/>
            <person name="Probst A.J."/>
            <person name="Thomas B.C."/>
            <person name="Singh A."/>
            <person name="Wilkins M.J."/>
            <person name="Karaoz U."/>
            <person name="Brodie E.L."/>
            <person name="Williams K.H."/>
            <person name="Hubbard S.S."/>
            <person name="Banfield J.F."/>
        </authorList>
    </citation>
    <scope>NUCLEOTIDE SEQUENCE [LARGE SCALE GENOMIC DNA]</scope>
</reference>
<gene>
    <name evidence="1" type="ORF">A3H09_03470</name>
</gene>
<protein>
    <submittedName>
        <fullName evidence="1">Uncharacterized protein</fullName>
    </submittedName>
</protein>
<name>A0A1F5SXE6_9BACT</name>
<evidence type="ECO:0000313" key="1">
    <source>
        <dbReference type="EMBL" id="OGF31309.1"/>
    </source>
</evidence>